<accession>A0ABS8UKR5</accession>
<feature type="region of interest" description="Disordered" evidence="1">
    <location>
        <begin position="1"/>
        <end position="24"/>
    </location>
</feature>
<evidence type="ECO:0000313" key="2">
    <source>
        <dbReference type="EMBL" id="MCD9558687.1"/>
    </source>
</evidence>
<proteinExistence type="predicted"/>
<dbReference type="EMBL" id="JACEIK010002045">
    <property type="protein sequence ID" value="MCD9558687.1"/>
    <property type="molecule type" value="Genomic_DNA"/>
</dbReference>
<protein>
    <submittedName>
        <fullName evidence="2">Uncharacterized protein</fullName>
    </submittedName>
</protein>
<sequence>MDLRVPMGPTKSGPTPTANPVPACALLPTNRTPVRLRGCRLDRRRNNLQFFLYGGWFRVQMRKGHEGVLEKQIKKFRVKWDERRIYREVGEGSEENKK</sequence>
<gene>
    <name evidence="2" type="ORF">HAX54_016221</name>
</gene>
<dbReference type="Proteomes" id="UP000823775">
    <property type="component" value="Unassembled WGS sequence"/>
</dbReference>
<name>A0ABS8UKR5_DATST</name>
<reference evidence="2 3" key="1">
    <citation type="journal article" date="2021" name="BMC Genomics">
        <title>Datura genome reveals duplications of psychoactive alkaloid biosynthetic genes and high mutation rate following tissue culture.</title>
        <authorList>
            <person name="Rajewski A."/>
            <person name="Carter-House D."/>
            <person name="Stajich J."/>
            <person name="Litt A."/>
        </authorList>
    </citation>
    <scope>NUCLEOTIDE SEQUENCE [LARGE SCALE GENOMIC DNA]</scope>
    <source>
        <strain evidence="2">AR-01</strain>
    </source>
</reference>
<organism evidence="2 3">
    <name type="scientific">Datura stramonium</name>
    <name type="common">Jimsonweed</name>
    <name type="synonym">Common thornapple</name>
    <dbReference type="NCBI Taxonomy" id="4076"/>
    <lineage>
        <taxon>Eukaryota</taxon>
        <taxon>Viridiplantae</taxon>
        <taxon>Streptophyta</taxon>
        <taxon>Embryophyta</taxon>
        <taxon>Tracheophyta</taxon>
        <taxon>Spermatophyta</taxon>
        <taxon>Magnoliopsida</taxon>
        <taxon>eudicotyledons</taxon>
        <taxon>Gunneridae</taxon>
        <taxon>Pentapetalae</taxon>
        <taxon>asterids</taxon>
        <taxon>lamiids</taxon>
        <taxon>Solanales</taxon>
        <taxon>Solanaceae</taxon>
        <taxon>Solanoideae</taxon>
        <taxon>Datureae</taxon>
        <taxon>Datura</taxon>
    </lineage>
</organism>
<evidence type="ECO:0000313" key="3">
    <source>
        <dbReference type="Proteomes" id="UP000823775"/>
    </source>
</evidence>
<comment type="caution">
    <text evidence="2">The sequence shown here is derived from an EMBL/GenBank/DDBJ whole genome shotgun (WGS) entry which is preliminary data.</text>
</comment>
<evidence type="ECO:0000256" key="1">
    <source>
        <dbReference type="SAM" id="MobiDB-lite"/>
    </source>
</evidence>
<keyword evidence="3" id="KW-1185">Reference proteome</keyword>